<accession>M5UL41</accession>
<evidence type="ECO:0000313" key="1">
    <source>
        <dbReference type="EMBL" id="EMI56713.1"/>
    </source>
</evidence>
<protein>
    <submittedName>
        <fullName evidence="1">Uncharacterized protein</fullName>
    </submittedName>
</protein>
<sequence length="55" mass="5928">MIVAFGPWGMGIVVFCYGEASRNGFVGFDGCLWPVGLGIGNRFRVSDGLDSLRTE</sequence>
<dbReference type="PATRIC" id="fig|1263870.3.peg.1959"/>
<gene>
    <name evidence="1" type="ORF">RSSM_01833</name>
</gene>
<reference evidence="1 2" key="1">
    <citation type="journal article" date="2013" name="Mar. Genomics">
        <title>Expression of sulfatases in Rhodopirellula baltica and the diversity of sulfatases in the genus Rhodopirellula.</title>
        <authorList>
            <person name="Wegner C.E."/>
            <person name="Richter-Heitmann T."/>
            <person name="Klindworth A."/>
            <person name="Klockow C."/>
            <person name="Richter M."/>
            <person name="Achstetter T."/>
            <person name="Glockner F.O."/>
            <person name="Harder J."/>
        </authorList>
    </citation>
    <scope>NUCLEOTIDE SEQUENCE [LARGE SCALE GENOMIC DNA]</scope>
    <source>
        <strain evidence="1 2">SM41</strain>
    </source>
</reference>
<organism evidence="1 2">
    <name type="scientific">Rhodopirellula sallentina SM41</name>
    <dbReference type="NCBI Taxonomy" id="1263870"/>
    <lineage>
        <taxon>Bacteria</taxon>
        <taxon>Pseudomonadati</taxon>
        <taxon>Planctomycetota</taxon>
        <taxon>Planctomycetia</taxon>
        <taxon>Pirellulales</taxon>
        <taxon>Pirellulaceae</taxon>
        <taxon>Rhodopirellula</taxon>
    </lineage>
</organism>
<dbReference type="AlphaFoldDB" id="M5UL41"/>
<proteinExistence type="predicted"/>
<comment type="caution">
    <text evidence="1">The sequence shown here is derived from an EMBL/GenBank/DDBJ whole genome shotgun (WGS) entry which is preliminary data.</text>
</comment>
<name>M5UL41_9BACT</name>
<dbReference type="Proteomes" id="UP000011885">
    <property type="component" value="Unassembled WGS sequence"/>
</dbReference>
<dbReference type="EMBL" id="ANOH01000129">
    <property type="protein sequence ID" value="EMI56713.1"/>
    <property type="molecule type" value="Genomic_DNA"/>
</dbReference>
<evidence type="ECO:0000313" key="2">
    <source>
        <dbReference type="Proteomes" id="UP000011885"/>
    </source>
</evidence>
<keyword evidence="2" id="KW-1185">Reference proteome</keyword>